<dbReference type="InterPro" id="IPR006026">
    <property type="entry name" value="Peptidase_Metallo"/>
</dbReference>
<dbReference type="InterPro" id="IPR003582">
    <property type="entry name" value="ShKT_dom"/>
</dbReference>
<keyword evidence="9 11" id="KW-1015">Disulfide bond</keyword>
<feature type="binding site" evidence="12">
    <location>
        <position position="176"/>
    </location>
    <ligand>
        <name>Zn(2+)</name>
        <dbReference type="ChEBI" id="CHEBI:29105"/>
        <note>catalytic</note>
    </ligand>
</feature>
<keyword evidence="8" id="KW-0865">Zymogen</keyword>
<evidence type="ECO:0000313" key="16">
    <source>
        <dbReference type="EnsemblMetazoa" id="SMAR004870-PA"/>
    </source>
</evidence>
<name>T1IUP2_STRMM</name>
<dbReference type="GO" id="GO:0008270">
    <property type="term" value="F:zinc ion binding"/>
    <property type="evidence" value="ECO:0007669"/>
    <property type="project" value="UniProtKB-UniRule"/>
</dbReference>
<dbReference type="SMART" id="SM00235">
    <property type="entry name" value="ZnMc"/>
    <property type="match status" value="1"/>
</dbReference>
<dbReference type="EC" id="3.4.24.-" evidence="13"/>
<evidence type="ECO:0000256" key="9">
    <source>
        <dbReference type="ARBA" id="ARBA00023157"/>
    </source>
</evidence>
<evidence type="ECO:0000313" key="17">
    <source>
        <dbReference type="Proteomes" id="UP000014500"/>
    </source>
</evidence>
<evidence type="ECO:0000256" key="10">
    <source>
        <dbReference type="ARBA" id="ARBA00023180"/>
    </source>
</evidence>
<dbReference type="PROSITE" id="PS51670">
    <property type="entry name" value="SHKT"/>
    <property type="match status" value="1"/>
</dbReference>
<feature type="domain" description="ShKT" evidence="14">
    <location>
        <begin position="291"/>
        <end position="325"/>
    </location>
</feature>
<keyword evidence="17" id="KW-1185">Reference proteome</keyword>
<keyword evidence="2 12" id="KW-0645">Protease</keyword>
<evidence type="ECO:0000256" key="4">
    <source>
        <dbReference type="ARBA" id="ARBA00022729"/>
    </source>
</evidence>
<feature type="binding site" evidence="12">
    <location>
        <position position="180"/>
    </location>
    <ligand>
        <name>Zn(2+)</name>
        <dbReference type="ChEBI" id="CHEBI:29105"/>
        <note>catalytic</note>
    </ligand>
</feature>
<reference evidence="17" key="1">
    <citation type="submission" date="2011-05" db="EMBL/GenBank/DDBJ databases">
        <authorList>
            <person name="Richards S.R."/>
            <person name="Qu J."/>
            <person name="Jiang H."/>
            <person name="Jhangiani S.N."/>
            <person name="Agravi P."/>
            <person name="Goodspeed R."/>
            <person name="Gross S."/>
            <person name="Mandapat C."/>
            <person name="Jackson L."/>
            <person name="Mathew T."/>
            <person name="Pu L."/>
            <person name="Thornton R."/>
            <person name="Saada N."/>
            <person name="Wilczek-Boney K.B."/>
            <person name="Lee S."/>
            <person name="Kovar C."/>
            <person name="Wu Y."/>
            <person name="Scherer S.E."/>
            <person name="Worley K.C."/>
            <person name="Muzny D.M."/>
            <person name="Gibbs R."/>
        </authorList>
    </citation>
    <scope>NUCLEOTIDE SEQUENCE</scope>
    <source>
        <strain evidence="17">Brora</strain>
    </source>
</reference>
<proteinExistence type="predicted"/>
<dbReference type="GO" id="GO:0004222">
    <property type="term" value="F:metalloendopeptidase activity"/>
    <property type="evidence" value="ECO:0007669"/>
    <property type="project" value="UniProtKB-UniRule"/>
</dbReference>
<evidence type="ECO:0000256" key="7">
    <source>
        <dbReference type="ARBA" id="ARBA00023049"/>
    </source>
</evidence>
<dbReference type="Proteomes" id="UP000014500">
    <property type="component" value="Unassembled WGS sequence"/>
</dbReference>
<evidence type="ECO:0000256" key="13">
    <source>
        <dbReference type="RuleBase" id="RU361183"/>
    </source>
</evidence>
<keyword evidence="7 12" id="KW-0482">Metalloprotease</keyword>
<evidence type="ECO:0000256" key="3">
    <source>
        <dbReference type="ARBA" id="ARBA00022723"/>
    </source>
</evidence>
<dbReference type="GO" id="GO:0006508">
    <property type="term" value="P:proteolysis"/>
    <property type="evidence" value="ECO:0007669"/>
    <property type="project" value="UniProtKB-KW"/>
</dbReference>
<evidence type="ECO:0000259" key="14">
    <source>
        <dbReference type="PROSITE" id="PS51670"/>
    </source>
</evidence>
<dbReference type="CDD" id="cd04280">
    <property type="entry name" value="ZnMc_astacin_like"/>
    <property type="match status" value="1"/>
</dbReference>
<reference evidence="16" key="2">
    <citation type="submission" date="2015-02" db="UniProtKB">
        <authorList>
            <consortium name="EnsemblMetazoa"/>
        </authorList>
    </citation>
    <scope>IDENTIFICATION</scope>
</reference>
<comment type="cofactor">
    <cofactor evidence="12 13">
        <name>Zn(2+)</name>
        <dbReference type="ChEBI" id="CHEBI:29105"/>
    </cofactor>
    <text evidence="12 13">Binds 1 zinc ion per subunit.</text>
</comment>
<evidence type="ECO:0000256" key="2">
    <source>
        <dbReference type="ARBA" id="ARBA00022670"/>
    </source>
</evidence>
<sequence length="356" mass="39974">MIDLRVPFVFFLCLSLLIFCIGDDNKVPSPILNPGLPLTRDEMERAARLPTVKTPAFDSSQDPMQVPGLFEGDISGVNISTILVKNAIINPAQKWPGGIVPYVIGAEFGREDRLRIAQAVIEFHGRTCIRLVPRRDQKDFIFYYRGGGCMSQVGRKGGQQLISLGHGCVHPGIIIHETLHALGFWHEQSRADRDDHIIVHWENIANGMETNFLKYTWAEIQGLGEPYDLGSVMHYAANAFARRPFSRTIVPRRSAENIGQRNGFSVTDLNKLNKLYECGRIATAGNSSQDCKDENQMCTIWSYLWQCQVNPNYMLNFCRKSCKSCSRASSVNTSVSSPKPTTTSWDMVILTRIKIC</sequence>
<dbReference type="FunFam" id="3.40.390.10:FF:000015">
    <property type="entry name" value="Meprin A subunit"/>
    <property type="match status" value="1"/>
</dbReference>
<dbReference type="PANTHER" id="PTHR10127:SF780">
    <property type="entry name" value="METALLOENDOPEPTIDASE"/>
    <property type="match status" value="1"/>
</dbReference>
<dbReference type="PRINTS" id="PR00480">
    <property type="entry name" value="ASTACIN"/>
</dbReference>
<comment type="function">
    <text evidence="1">Metalloprotease.</text>
</comment>
<feature type="disulfide bond" evidence="11">
    <location>
        <begin position="291"/>
        <end position="325"/>
    </location>
</feature>
<dbReference type="InterPro" id="IPR024079">
    <property type="entry name" value="MetalloPept_cat_dom_sf"/>
</dbReference>
<evidence type="ECO:0000256" key="8">
    <source>
        <dbReference type="ARBA" id="ARBA00023145"/>
    </source>
</evidence>
<dbReference type="SUPFAM" id="SSF55486">
    <property type="entry name" value="Metalloproteases ('zincins'), catalytic domain"/>
    <property type="match status" value="1"/>
</dbReference>
<protein>
    <recommendedName>
        <fullName evidence="13">Metalloendopeptidase</fullName>
        <ecNumber evidence="13">3.4.24.-</ecNumber>
    </recommendedName>
</protein>
<dbReference type="PhylomeDB" id="T1IUP2"/>
<dbReference type="STRING" id="126957.T1IUP2"/>
<keyword evidence="4 13" id="KW-0732">Signal</keyword>
<feature type="binding site" evidence="12">
    <location>
        <position position="186"/>
    </location>
    <ligand>
        <name>Zn(2+)</name>
        <dbReference type="ChEBI" id="CHEBI:29105"/>
        <note>catalytic</note>
    </ligand>
</feature>
<organism evidence="16 17">
    <name type="scientific">Strigamia maritima</name>
    <name type="common">European centipede</name>
    <name type="synonym">Geophilus maritimus</name>
    <dbReference type="NCBI Taxonomy" id="126957"/>
    <lineage>
        <taxon>Eukaryota</taxon>
        <taxon>Metazoa</taxon>
        <taxon>Ecdysozoa</taxon>
        <taxon>Arthropoda</taxon>
        <taxon>Myriapoda</taxon>
        <taxon>Chilopoda</taxon>
        <taxon>Pleurostigmophora</taxon>
        <taxon>Geophilomorpha</taxon>
        <taxon>Linotaeniidae</taxon>
        <taxon>Strigamia</taxon>
    </lineage>
</organism>
<dbReference type="Pfam" id="PF01549">
    <property type="entry name" value="ShK"/>
    <property type="match status" value="1"/>
</dbReference>
<feature type="signal peptide" evidence="13">
    <location>
        <begin position="1"/>
        <end position="22"/>
    </location>
</feature>
<dbReference type="InterPro" id="IPR034035">
    <property type="entry name" value="Astacin-like_dom"/>
</dbReference>
<feature type="chain" id="PRO_5005147062" description="Metalloendopeptidase" evidence="13">
    <location>
        <begin position="23"/>
        <end position="356"/>
    </location>
</feature>
<evidence type="ECO:0000256" key="12">
    <source>
        <dbReference type="PROSITE-ProRule" id="PRU01211"/>
    </source>
</evidence>
<dbReference type="OMA" id="CAYWASI"/>
<dbReference type="PROSITE" id="PS51864">
    <property type="entry name" value="ASTACIN"/>
    <property type="match status" value="1"/>
</dbReference>
<accession>T1IUP2</accession>
<evidence type="ECO:0000259" key="15">
    <source>
        <dbReference type="PROSITE" id="PS51864"/>
    </source>
</evidence>
<feature type="domain" description="Peptidase M12A" evidence="15">
    <location>
        <begin position="86"/>
        <end position="279"/>
    </location>
</feature>
<keyword evidence="10" id="KW-0325">Glycoprotein</keyword>
<feature type="active site" evidence="12">
    <location>
        <position position="177"/>
    </location>
</feature>
<evidence type="ECO:0000256" key="11">
    <source>
        <dbReference type="PROSITE-ProRule" id="PRU01005"/>
    </source>
</evidence>
<evidence type="ECO:0000256" key="6">
    <source>
        <dbReference type="ARBA" id="ARBA00022833"/>
    </source>
</evidence>
<evidence type="ECO:0000256" key="5">
    <source>
        <dbReference type="ARBA" id="ARBA00022801"/>
    </source>
</evidence>
<dbReference type="EnsemblMetazoa" id="SMAR004870-RA">
    <property type="protein sequence ID" value="SMAR004870-PA"/>
    <property type="gene ID" value="SMAR004870"/>
</dbReference>
<dbReference type="eggNOG" id="KOG3714">
    <property type="taxonomic scope" value="Eukaryota"/>
</dbReference>
<dbReference type="PANTHER" id="PTHR10127">
    <property type="entry name" value="DISCOIDIN, CUB, EGF, LAMININ , AND ZINC METALLOPROTEASE DOMAIN CONTAINING"/>
    <property type="match status" value="1"/>
</dbReference>
<dbReference type="EMBL" id="JH431551">
    <property type="status" value="NOT_ANNOTATED_CDS"/>
    <property type="molecule type" value="Genomic_DNA"/>
</dbReference>
<evidence type="ECO:0000256" key="1">
    <source>
        <dbReference type="ARBA" id="ARBA00002657"/>
    </source>
</evidence>
<dbReference type="AlphaFoldDB" id="T1IUP2"/>
<dbReference type="HOGENOM" id="CLU_017286_0_3_1"/>
<dbReference type="InterPro" id="IPR001506">
    <property type="entry name" value="Peptidase_M12A"/>
</dbReference>
<comment type="caution">
    <text evidence="11">Lacks conserved residue(s) required for the propagation of feature annotation.</text>
</comment>
<dbReference type="SMART" id="SM00254">
    <property type="entry name" value="ShKT"/>
    <property type="match status" value="1"/>
</dbReference>
<keyword evidence="3 12" id="KW-0479">Metal-binding</keyword>
<dbReference type="Pfam" id="PF01400">
    <property type="entry name" value="Astacin"/>
    <property type="match status" value="1"/>
</dbReference>
<keyword evidence="5 12" id="KW-0378">Hydrolase</keyword>
<keyword evidence="6 12" id="KW-0862">Zinc</keyword>
<dbReference type="Gene3D" id="3.40.390.10">
    <property type="entry name" value="Collagenase (Catalytic Domain)"/>
    <property type="match status" value="1"/>
</dbReference>